<evidence type="ECO:0000259" key="11">
    <source>
        <dbReference type="Pfam" id="PF00150"/>
    </source>
</evidence>
<gene>
    <name evidence="12" type="ORF">SLS58_004105</name>
</gene>
<dbReference type="InterPro" id="IPR017853">
    <property type="entry name" value="GH"/>
</dbReference>
<keyword evidence="5" id="KW-0964">Secreted</keyword>
<comment type="similarity">
    <text evidence="3 9">Belongs to the glycosyl hydrolase 5 (cellulase A) family.</text>
</comment>
<evidence type="ECO:0000256" key="6">
    <source>
        <dbReference type="ARBA" id="ARBA00022729"/>
    </source>
</evidence>
<dbReference type="EMBL" id="JAKEKT020000021">
    <property type="protein sequence ID" value="KAL1645034.1"/>
    <property type="molecule type" value="Genomic_DNA"/>
</dbReference>
<evidence type="ECO:0000313" key="13">
    <source>
        <dbReference type="Proteomes" id="UP001521184"/>
    </source>
</evidence>
<evidence type="ECO:0000313" key="12">
    <source>
        <dbReference type="EMBL" id="KAL1645034.1"/>
    </source>
</evidence>
<evidence type="ECO:0000256" key="4">
    <source>
        <dbReference type="ARBA" id="ARBA00012706"/>
    </source>
</evidence>
<dbReference type="InterPro" id="IPR001547">
    <property type="entry name" value="Glyco_hydro_5"/>
</dbReference>
<dbReference type="Gene3D" id="3.20.20.80">
    <property type="entry name" value="Glycosidases"/>
    <property type="match status" value="1"/>
</dbReference>
<feature type="domain" description="Glycoside hydrolase family 5" evidence="11">
    <location>
        <begin position="39"/>
        <end position="314"/>
    </location>
</feature>
<dbReference type="InterPro" id="IPR045053">
    <property type="entry name" value="MAN-like"/>
</dbReference>
<comment type="subcellular location">
    <subcellularLocation>
        <location evidence="2">Secreted</location>
    </subcellularLocation>
</comment>
<evidence type="ECO:0000256" key="3">
    <source>
        <dbReference type="ARBA" id="ARBA00005641"/>
    </source>
</evidence>
<feature type="chain" id="PRO_5047129169" description="mannan endo-1,4-beta-mannosidase" evidence="10">
    <location>
        <begin position="23"/>
        <end position="359"/>
    </location>
</feature>
<keyword evidence="13" id="KW-1185">Reference proteome</keyword>
<comment type="catalytic activity">
    <reaction evidence="1">
        <text>Random hydrolysis of (1-&gt;4)-beta-D-mannosidic linkages in mannans, galactomannans and glucomannans.</text>
        <dbReference type="EC" id="3.2.1.78"/>
    </reaction>
</comment>
<keyword evidence="8 9" id="KW-0326">Glycosidase</keyword>
<proteinExistence type="inferred from homology"/>
<dbReference type="EC" id="3.2.1.78" evidence="4"/>
<comment type="caution">
    <text evidence="12">The sequence shown here is derived from an EMBL/GenBank/DDBJ whole genome shotgun (WGS) entry which is preliminary data.</text>
</comment>
<keyword evidence="7 9" id="KW-0378">Hydrolase</keyword>
<keyword evidence="6 10" id="KW-0732">Signal</keyword>
<name>A0ABR3TV04_9PEZI</name>
<dbReference type="PANTHER" id="PTHR31451">
    <property type="match status" value="1"/>
</dbReference>
<evidence type="ECO:0000256" key="10">
    <source>
        <dbReference type="SAM" id="SignalP"/>
    </source>
</evidence>
<reference evidence="12 13" key="1">
    <citation type="journal article" date="2023" name="Plant Dis.">
        <title>First Report of Diplodia intermedia Causing Canker and Dieback Diseases on Apple Trees in Canada.</title>
        <authorList>
            <person name="Ellouze W."/>
            <person name="Ilyukhin E."/>
            <person name="Sulman M."/>
            <person name="Ali S."/>
        </authorList>
    </citation>
    <scope>NUCLEOTIDE SEQUENCE [LARGE SCALE GENOMIC DNA]</scope>
    <source>
        <strain evidence="12 13">M45-28</strain>
    </source>
</reference>
<dbReference type="PANTHER" id="PTHR31451:SF39">
    <property type="entry name" value="MANNAN ENDO-1,4-BETA-MANNOSIDASE 1"/>
    <property type="match status" value="1"/>
</dbReference>
<sequence length="359" mass="39342">MKVFLSLASILAVLCGLSPALAAQSFSGTNLYYAAGLSTDQQNTLFTKLQSAGTKVLRVWLDGQSGTQKGTTLNPYGPLQGDGPDDWDETVLSRLDDVMVNAHQHGIKLLISLHSFNALESNADFYGKWYGTGDFYTSEAAIGYFQERIKRVLSHVNPNTGKTWAQSSEYIFAFETQNEAMNNDARPKWQCTMAQTIKDALGGNGDILVTTGGGGWVDTSLLADYFSCAALDVLSIHAYGTGDMTADKLRPYVEQAVGAGKKLLMQEWGACYWSGQNNACHNAAVLSDSERASNIETWAKAFGEVGLPWLYWQVLPNADPHDDWDYEIGVVDSLWSTFESVAKAAEGYSSQFDYSKYLL</sequence>
<protein>
    <recommendedName>
        <fullName evidence="4">mannan endo-1,4-beta-mannosidase</fullName>
        <ecNumber evidence="4">3.2.1.78</ecNumber>
    </recommendedName>
</protein>
<accession>A0ABR3TV04</accession>
<evidence type="ECO:0000256" key="8">
    <source>
        <dbReference type="ARBA" id="ARBA00023295"/>
    </source>
</evidence>
<organism evidence="12 13">
    <name type="scientific">Diplodia intermedia</name>
    <dbReference type="NCBI Taxonomy" id="856260"/>
    <lineage>
        <taxon>Eukaryota</taxon>
        <taxon>Fungi</taxon>
        <taxon>Dikarya</taxon>
        <taxon>Ascomycota</taxon>
        <taxon>Pezizomycotina</taxon>
        <taxon>Dothideomycetes</taxon>
        <taxon>Dothideomycetes incertae sedis</taxon>
        <taxon>Botryosphaeriales</taxon>
        <taxon>Botryosphaeriaceae</taxon>
        <taxon>Diplodia</taxon>
    </lineage>
</organism>
<feature type="signal peptide" evidence="10">
    <location>
        <begin position="1"/>
        <end position="22"/>
    </location>
</feature>
<dbReference type="SUPFAM" id="SSF51445">
    <property type="entry name" value="(Trans)glycosidases"/>
    <property type="match status" value="1"/>
</dbReference>
<evidence type="ECO:0000256" key="1">
    <source>
        <dbReference type="ARBA" id="ARBA00001678"/>
    </source>
</evidence>
<evidence type="ECO:0000256" key="2">
    <source>
        <dbReference type="ARBA" id="ARBA00004613"/>
    </source>
</evidence>
<dbReference type="Proteomes" id="UP001521184">
    <property type="component" value="Unassembled WGS sequence"/>
</dbReference>
<evidence type="ECO:0000256" key="9">
    <source>
        <dbReference type="RuleBase" id="RU361153"/>
    </source>
</evidence>
<evidence type="ECO:0000256" key="5">
    <source>
        <dbReference type="ARBA" id="ARBA00022525"/>
    </source>
</evidence>
<evidence type="ECO:0000256" key="7">
    <source>
        <dbReference type="ARBA" id="ARBA00022801"/>
    </source>
</evidence>
<dbReference type="Pfam" id="PF00150">
    <property type="entry name" value="Cellulase"/>
    <property type="match status" value="1"/>
</dbReference>